<feature type="compositionally biased region" description="Basic and acidic residues" evidence="1">
    <location>
        <begin position="598"/>
        <end position="608"/>
    </location>
</feature>
<evidence type="ECO:0000313" key="2">
    <source>
        <dbReference type="EMBL" id="KAF4079618.1"/>
    </source>
</evidence>
<name>A0A7J6ADR9_AMEME</name>
<feature type="region of interest" description="Disordered" evidence="1">
    <location>
        <begin position="455"/>
        <end position="474"/>
    </location>
</feature>
<feature type="region of interest" description="Disordered" evidence="1">
    <location>
        <begin position="500"/>
        <end position="527"/>
    </location>
</feature>
<comment type="caution">
    <text evidence="2">The sequence shown here is derived from an EMBL/GenBank/DDBJ whole genome shotgun (WGS) entry which is preliminary data.</text>
</comment>
<gene>
    <name evidence="2" type="ORF">AMELA_G00180050</name>
</gene>
<proteinExistence type="predicted"/>
<dbReference type="EMBL" id="JAAGNN010000015">
    <property type="protein sequence ID" value="KAF4079618.1"/>
    <property type="molecule type" value="Genomic_DNA"/>
</dbReference>
<organism evidence="2 3">
    <name type="scientific">Ameiurus melas</name>
    <name type="common">Black bullhead</name>
    <name type="synonym">Silurus melas</name>
    <dbReference type="NCBI Taxonomy" id="219545"/>
    <lineage>
        <taxon>Eukaryota</taxon>
        <taxon>Metazoa</taxon>
        <taxon>Chordata</taxon>
        <taxon>Craniata</taxon>
        <taxon>Vertebrata</taxon>
        <taxon>Euteleostomi</taxon>
        <taxon>Actinopterygii</taxon>
        <taxon>Neopterygii</taxon>
        <taxon>Teleostei</taxon>
        <taxon>Ostariophysi</taxon>
        <taxon>Siluriformes</taxon>
        <taxon>Ictaluridae</taxon>
        <taxon>Ameiurus</taxon>
    </lineage>
</organism>
<dbReference type="AlphaFoldDB" id="A0A7J6ADR9"/>
<protein>
    <submittedName>
        <fullName evidence="2">Uncharacterized protein</fullName>
    </submittedName>
</protein>
<dbReference type="PANTHER" id="PTHR35158:SF1">
    <property type="entry name" value="CDNA SEQUENCE CN725425"/>
    <property type="match status" value="1"/>
</dbReference>
<keyword evidence="3" id="KW-1185">Reference proteome</keyword>
<reference evidence="2 3" key="1">
    <citation type="submission" date="2020-02" db="EMBL/GenBank/DDBJ databases">
        <title>A chromosome-scale genome assembly of the black bullhead catfish (Ameiurus melas).</title>
        <authorList>
            <person name="Wen M."/>
            <person name="Zham M."/>
            <person name="Cabau C."/>
            <person name="Klopp C."/>
            <person name="Donnadieu C."/>
            <person name="Roques C."/>
            <person name="Bouchez O."/>
            <person name="Lampietro C."/>
            <person name="Jouanno E."/>
            <person name="Herpin A."/>
            <person name="Louis A."/>
            <person name="Berthelot C."/>
            <person name="Parey E."/>
            <person name="Roest-Crollius H."/>
            <person name="Braasch I."/>
            <person name="Postlethwait J."/>
            <person name="Robinson-Rechavi M."/>
            <person name="Echchiki A."/>
            <person name="Begum T."/>
            <person name="Montfort J."/>
            <person name="Schartl M."/>
            <person name="Bobe J."/>
            <person name="Guiguen Y."/>
        </authorList>
    </citation>
    <scope>NUCLEOTIDE SEQUENCE [LARGE SCALE GENOMIC DNA]</scope>
    <source>
        <strain evidence="2">M_S1</strain>
        <tissue evidence="2">Blood</tissue>
    </source>
</reference>
<dbReference type="InterPro" id="IPR027883">
    <property type="entry name" value="Redic1-like"/>
</dbReference>
<evidence type="ECO:0000256" key="1">
    <source>
        <dbReference type="SAM" id="MobiDB-lite"/>
    </source>
</evidence>
<dbReference type="PANTHER" id="PTHR35158">
    <property type="entry name" value="CDNA SEQUENCE CN725425"/>
    <property type="match status" value="1"/>
</dbReference>
<accession>A0A7J6ADR9</accession>
<feature type="region of interest" description="Disordered" evidence="1">
    <location>
        <begin position="576"/>
        <end position="641"/>
    </location>
</feature>
<feature type="compositionally biased region" description="Basic residues" evidence="1">
    <location>
        <begin position="505"/>
        <end position="526"/>
    </location>
</feature>
<dbReference type="Proteomes" id="UP000593565">
    <property type="component" value="Unassembled WGS sequence"/>
</dbReference>
<sequence length="658" mass="73442">MNWVGGWRSRVMKNSDTRKQKEFFEKKRMQDRHNLIGPPPASPKKGNVGNMDLLTMFIVNQIALKKEHTGTSKIRHLPKSKGLDKSIRGKSLELPMSPCSPSRLILAESESHYSDQTLGVKKRKHRFLDEFKFKTLSPLLETNLSDNSTSVCQHWVQGSLGSLSSASPSSSEAFNIQSRSTVHISPPPPTESHCTKTAQPVGMCEYNLWTVPCQTEASQTSYADGVQFRSTFHSRESSGPSIHSAENPFNDLEMNDQEDKAHIFALLSGGEDISSKRTTKLHLQKETPHPPTRSLDFTESYNKDHSIDFLSQHMSRCIDCRPCRVHRIVSEHTCESPVTCSQGEGYVTSDDVTNSVPSLKYISSQEKGTKQDGDSYMHMCHVKDILASHQGCCPSGMSAPTSVMSFNQKMMRNHEHGERKSNAHGISKTLRGLNQELVCEEDQFVPSCLQPKTRSGKMLKKASPRTQDKATQTAGLSSLTLQDASVQCCLLKAARMSISTEPTAHVHHSRRHKAPTTRRQTHHSSKNHVTSPFVLSKIHEVELNTCRMTSKMEPTITGHESLSRSESQACTKKHPLLHCSHPNAPELKEQPSENMTFRGERCEGHEEESVNQNPTEISSHTEEQDNAFTAETGGDRVSEGKGNLKDIADILLMLKQKN</sequence>
<evidence type="ECO:0000313" key="3">
    <source>
        <dbReference type="Proteomes" id="UP000593565"/>
    </source>
</evidence>